<sequence length="502" mass="58397">MLPINIESLLTHKTIESNRIEFKSGWNPDSIYRSICAFANDIEDIGGGYIFIGVEEENGIAKRPVKGLDDSDIDRIQREMLGFNHLITPNYFPKTYVEELDGKKVIILWVISGSNRPYQVPQSITSRQKQYEYYIRYNTSSIIANSEQEQELKELANKIPFDDRINRQANINDISLLRINDFLVKTESKLASYVLETDKISLLKQLDLVENIGGVYYPKNIALMMFCDNPDQFFPQTQVDITIFPEGKINNPDYFVEIPSIKGPIDSIINDTLRYLRNNLIKEFILKPKEQAESIRLFNYPYQALEEAVVNALYHRNYQERQPVEIIIQPNSLEIISYNGPDKSIQKADLIAGNVRARRYKNRRLGDFLKELKLSEGKGTGLPTIKNELRKNGSEPAKFEFDEDRTFFLIEFTAKNEHIKSNLPLCTETEQKIIEFLLTGEKSRKDILALLNKANSTYSYQKFIEPLVLKNWIEKTEESNNNPKQRFRLTDFFYRNYEVTQK</sequence>
<reference evidence="2 3" key="1">
    <citation type="journal article" date="2011" name="J. Bacteriol.">
        <title>Genome Sequences for Five Strains of the Emerging Pathogen Haemophilus haemolyticus.</title>
        <authorList>
            <person name="Jordan I.K."/>
            <person name="Conley A.B."/>
            <person name="Antonov I.V."/>
            <person name="Arthur R.A."/>
            <person name="Cook E.D."/>
            <person name="Cooper G.P."/>
            <person name="Jones B.L."/>
            <person name="Knipe K.M."/>
            <person name="Lee K.J."/>
            <person name="Liu X."/>
            <person name="Mitchell G.J."/>
            <person name="Pande P.R."/>
            <person name="Petit R.A."/>
            <person name="Qin S."/>
            <person name="Rajan V.N."/>
            <person name="Sarda S."/>
            <person name="Sebastian A."/>
            <person name="Tang S."/>
            <person name="Thapliyal R."/>
            <person name="Varghese N.J."/>
            <person name="Ye T."/>
            <person name="Katz L.S."/>
            <person name="Wang X."/>
            <person name="Rowe L."/>
            <person name="Frace M."/>
            <person name="Mayer L.W."/>
        </authorList>
    </citation>
    <scope>NUCLEOTIDE SEQUENCE [LARGE SCALE GENOMIC DNA]</scope>
    <source>
        <strain evidence="2 3">M19501</strain>
    </source>
</reference>
<dbReference type="InterPro" id="IPR038475">
    <property type="entry name" value="RecG_C_sf"/>
</dbReference>
<dbReference type="AlphaFoldDB" id="F9GR92"/>
<dbReference type="PATRIC" id="fig|1028803.3.peg.1624"/>
<dbReference type="RefSeq" id="WP_005632670.1">
    <property type="nucleotide sequence ID" value="NZ_AFQO01000016.1"/>
</dbReference>
<evidence type="ECO:0000313" key="2">
    <source>
        <dbReference type="EMBL" id="EGT74065.1"/>
    </source>
</evidence>
<gene>
    <name evidence="2" type="ORF">GG9_1552</name>
</gene>
<dbReference type="EMBL" id="AFQO01000016">
    <property type="protein sequence ID" value="EGT74065.1"/>
    <property type="molecule type" value="Genomic_DNA"/>
</dbReference>
<dbReference type="InterPro" id="IPR038461">
    <property type="entry name" value="Schlafen_AlbA_2_dom_sf"/>
</dbReference>
<dbReference type="Proteomes" id="UP000003258">
    <property type="component" value="Unassembled WGS sequence"/>
</dbReference>
<protein>
    <submittedName>
        <fullName evidence="2">Putative transcriptional regulator</fullName>
    </submittedName>
</protein>
<evidence type="ECO:0000313" key="3">
    <source>
        <dbReference type="Proteomes" id="UP000003258"/>
    </source>
</evidence>
<comment type="caution">
    <text evidence="2">The sequence shown here is derived from an EMBL/GenBank/DDBJ whole genome shotgun (WGS) entry which is preliminary data.</text>
</comment>
<dbReference type="Pfam" id="PF13749">
    <property type="entry name" value="HATPase_c_4"/>
    <property type="match status" value="1"/>
</dbReference>
<name>F9GR92_HAEHA</name>
<accession>F9GR92</accession>
<dbReference type="Pfam" id="PF04326">
    <property type="entry name" value="SLFN_AlbA_2"/>
    <property type="match status" value="1"/>
</dbReference>
<dbReference type="Gene3D" id="3.30.950.30">
    <property type="entry name" value="Schlafen, AAA domain"/>
    <property type="match status" value="1"/>
</dbReference>
<dbReference type="InterPro" id="IPR007421">
    <property type="entry name" value="Schlafen_AlbA_2_dom"/>
</dbReference>
<dbReference type="eggNOG" id="COG2865">
    <property type="taxonomic scope" value="Bacteria"/>
</dbReference>
<feature type="domain" description="Schlafen AlbA-2" evidence="1">
    <location>
        <begin position="16"/>
        <end position="142"/>
    </location>
</feature>
<dbReference type="PANTHER" id="PTHR30595:SF6">
    <property type="entry name" value="SCHLAFEN ALBA-2 DOMAIN-CONTAINING PROTEIN"/>
    <property type="match status" value="1"/>
</dbReference>
<dbReference type="PANTHER" id="PTHR30595">
    <property type="entry name" value="GLPR-RELATED TRANSCRIPTIONAL REPRESSOR"/>
    <property type="match status" value="1"/>
</dbReference>
<evidence type="ECO:0000259" key="1">
    <source>
        <dbReference type="Pfam" id="PF04326"/>
    </source>
</evidence>
<dbReference type="Gene3D" id="3.30.565.60">
    <property type="match status" value="1"/>
</dbReference>
<proteinExistence type="predicted"/>
<organism evidence="2 3">
    <name type="scientific">Haemophilus haemolyticus M19501</name>
    <dbReference type="NCBI Taxonomy" id="1028803"/>
    <lineage>
        <taxon>Bacteria</taxon>
        <taxon>Pseudomonadati</taxon>
        <taxon>Pseudomonadota</taxon>
        <taxon>Gammaproteobacteria</taxon>
        <taxon>Pasteurellales</taxon>
        <taxon>Pasteurellaceae</taxon>
        <taxon>Haemophilus</taxon>
    </lineage>
</organism>